<dbReference type="Proteomes" id="UP000662931">
    <property type="component" value="Chromosome 4"/>
</dbReference>
<evidence type="ECO:0000313" key="3">
    <source>
        <dbReference type="EMBL" id="QPG77299.1"/>
    </source>
</evidence>
<dbReference type="GeneID" id="62198107"/>
<name>A0A875SCZ9_EENNA</name>
<dbReference type="RefSeq" id="XP_038780864.1">
    <property type="nucleotide sequence ID" value="XM_038924936.1"/>
</dbReference>
<dbReference type="GO" id="GO:0006893">
    <property type="term" value="P:Golgi to plasma membrane transport"/>
    <property type="evidence" value="ECO:0007669"/>
    <property type="project" value="TreeGrafter"/>
</dbReference>
<dbReference type="InterPro" id="IPR009976">
    <property type="entry name" value="Sec10-like"/>
</dbReference>
<proteinExistence type="predicted"/>
<dbReference type="OrthoDB" id="5554140at2759"/>
<dbReference type="PANTHER" id="PTHR12100">
    <property type="entry name" value="SEC10"/>
    <property type="match status" value="1"/>
</dbReference>
<organism evidence="3 4">
    <name type="scientific">Eeniella nana</name>
    <name type="common">Yeast</name>
    <name type="synonym">Brettanomyces nanus</name>
    <dbReference type="NCBI Taxonomy" id="13502"/>
    <lineage>
        <taxon>Eukaryota</taxon>
        <taxon>Fungi</taxon>
        <taxon>Dikarya</taxon>
        <taxon>Ascomycota</taxon>
        <taxon>Saccharomycotina</taxon>
        <taxon>Pichiomycetes</taxon>
        <taxon>Pichiales</taxon>
        <taxon>Pichiaceae</taxon>
        <taxon>Brettanomyces</taxon>
    </lineage>
</organism>
<reference evidence="3" key="1">
    <citation type="submission" date="2020-10" db="EMBL/GenBank/DDBJ databases">
        <authorList>
            <person name="Roach M.J.R."/>
        </authorList>
    </citation>
    <scope>NUCLEOTIDE SEQUENCE</scope>
    <source>
        <strain evidence="3">CBS 1945</strain>
    </source>
</reference>
<dbReference type="InterPro" id="IPR048627">
    <property type="entry name" value="Sec10_HB"/>
</dbReference>
<dbReference type="Pfam" id="PF07393">
    <property type="entry name" value="Sec10_HB"/>
    <property type="match status" value="1"/>
</dbReference>
<dbReference type="GO" id="GO:0006887">
    <property type="term" value="P:exocytosis"/>
    <property type="evidence" value="ECO:0007669"/>
    <property type="project" value="TreeGrafter"/>
</dbReference>
<evidence type="ECO:0000313" key="4">
    <source>
        <dbReference type="Proteomes" id="UP000662931"/>
    </source>
</evidence>
<dbReference type="KEGG" id="bnn:FOA43_004707"/>
<dbReference type="AlphaFoldDB" id="A0A875SCZ9"/>
<feature type="region of interest" description="Disordered" evidence="1">
    <location>
        <begin position="351"/>
        <end position="370"/>
    </location>
</feature>
<dbReference type="EMBL" id="CP064815">
    <property type="protein sequence ID" value="QPG77299.1"/>
    <property type="molecule type" value="Genomic_DNA"/>
</dbReference>
<dbReference type="PANTHER" id="PTHR12100:SF1">
    <property type="entry name" value="RECYCLIN-1"/>
    <property type="match status" value="1"/>
</dbReference>
<keyword evidence="4" id="KW-1185">Reference proteome</keyword>
<feature type="compositionally biased region" description="Polar residues" evidence="1">
    <location>
        <begin position="361"/>
        <end position="370"/>
    </location>
</feature>
<evidence type="ECO:0000256" key="1">
    <source>
        <dbReference type="SAM" id="MobiDB-lite"/>
    </source>
</evidence>
<gene>
    <name evidence="3" type="ORF">FOA43_004707</name>
</gene>
<feature type="domain" description="Exocyst complex component Sec10-like alpha-helical bundle" evidence="2">
    <location>
        <begin position="502"/>
        <end position="879"/>
    </location>
</feature>
<accession>A0A875SCZ9</accession>
<dbReference type="GO" id="GO:0000145">
    <property type="term" value="C:exocyst"/>
    <property type="evidence" value="ECO:0007669"/>
    <property type="project" value="TreeGrafter"/>
</dbReference>
<sequence length="895" mass="102543">MIPIVPEPPATLENGIPKLIVHLIALNFCNFHDMLNFSLVNKSCYNTILNDSSLWIRYLKIIGSWEATDNSPNNVDFSSISAIDCLSHPISDPNLAREYFIRIYTIMNPPVNEMLLKNYANFQNSPILREFDSPSLQAKLFSNMVKFLLLYKVERSAKYHSLVIRLDTILDLFVGTIIREIGIKLDKKQYVEVKSLIDALSQLEIDDPEIGVDPLNSLLEFFIARYSETYSKVTDDSIVSEIFVKSTDKSNQGIVHGFKLQFSRLDMLFSGDMASILNEEMLEVGSIFKQVGDSDNISEVPIILKLIETFLNSYLISGLIDKIMIKAREIDQIEEEVGTEKKQLEQLINGDSGASKEAVNESGSTVTPISSDDDSPINIMNANSLFFQCVPYIHYKLISTLQNLQFPETMVEHIKMDYIKVTCEFVNFYYDPYLLEFLEKLPKQCHDSLVRMVDMWESIKIDDKKNMETDILRMVDDSHEHKKIGPFDIFSTFTNIFKFNNGSSNKSSTKHTKVETENERKITKISANLQILLSNVEGIKSLISVDLTVLVLQHVKNSYDLLLGLTKYSTTEDLNKQLYQTCSDIFTDMMKVLLSRHIEPGFTEALNTLRNYKPSDFQDRLKATSVAVAPLNNFIELVNVGDLILQMVGVFYQRELVFSGIVKAKKGKYKDFLSMSDCEKSITKFESILDTYMADGLDISINVIISEVNYTILRCGVNDSTYNMKSMEELAKNQDKASEWILKSVEILDTHFMLLEKSIDKSILDVFRQEIGERLIAIFIKLLTKRFVISVMGAIQFITDVNYLYDFFVKYRVKPTVQYFISFKQISQLYLIDCSEDRKQCKELGRLVVELGRENGVFSPEEVYQFVTRRADWAKIKKAVDKIMYGFSSDDCIIM</sequence>
<protein>
    <recommendedName>
        <fullName evidence="2">Exocyst complex component Sec10-like alpha-helical bundle domain-containing protein</fullName>
    </recommendedName>
</protein>
<evidence type="ECO:0000259" key="2">
    <source>
        <dbReference type="Pfam" id="PF07393"/>
    </source>
</evidence>